<keyword evidence="2" id="KW-1185">Reference proteome</keyword>
<dbReference type="Proteomes" id="UP001152320">
    <property type="component" value="Chromosome 22"/>
</dbReference>
<accession>A0A9Q0YGA0</accession>
<organism evidence="1 2">
    <name type="scientific">Holothuria leucospilota</name>
    <name type="common">Black long sea cucumber</name>
    <name type="synonym">Mertensiothuria leucospilota</name>
    <dbReference type="NCBI Taxonomy" id="206669"/>
    <lineage>
        <taxon>Eukaryota</taxon>
        <taxon>Metazoa</taxon>
        <taxon>Echinodermata</taxon>
        <taxon>Eleutherozoa</taxon>
        <taxon>Echinozoa</taxon>
        <taxon>Holothuroidea</taxon>
        <taxon>Aspidochirotacea</taxon>
        <taxon>Aspidochirotida</taxon>
        <taxon>Holothuriidae</taxon>
        <taxon>Holothuria</taxon>
    </lineage>
</organism>
<evidence type="ECO:0000313" key="1">
    <source>
        <dbReference type="EMBL" id="KAJ8020865.1"/>
    </source>
</evidence>
<dbReference type="AlphaFoldDB" id="A0A9Q0YGA0"/>
<evidence type="ECO:0000313" key="2">
    <source>
        <dbReference type="Proteomes" id="UP001152320"/>
    </source>
</evidence>
<proteinExistence type="predicted"/>
<dbReference type="EMBL" id="JAIZAY010000022">
    <property type="protein sequence ID" value="KAJ8020865.1"/>
    <property type="molecule type" value="Genomic_DNA"/>
</dbReference>
<protein>
    <submittedName>
        <fullName evidence="1">Uncharacterized protein</fullName>
    </submittedName>
</protein>
<reference evidence="1" key="1">
    <citation type="submission" date="2021-10" db="EMBL/GenBank/DDBJ databases">
        <title>Tropical sea cucumber genome reveals ecological adaptation and Cuvierian tubules defense mechanism.</title>
        <authorList>
            <person name="Chen T."/>
        </authorList>
    </citation>
    <scope>NUCLEOTIDE SEQUENCE</scope>
    <source>
        <strain evidence="1">Nanhai2018</strain>
        <tissue evidence="1">Muscle</tissue>
    </source>
</reference>
<sequence length="81" mass="9575">MPLKKPVFYLVICKQLSTSAVVLLRKLLSEDIDNKNNTEVRFKARGARENFESLRRICEKKDSFGLILREENNVWYYSHLV</sequence>
<gene>
    <name evidence="1" type="ORF">HOLleu_40568</name>
</gene>
<comment type="caution">
    <text evidence="1">The sequence shown here is derived from an EMBL/GenBank/DDBJ whole genome shotgun (WGS) entry which is preliminary data.</text>
</comment>
<name>A0A9Q0YGA0_HOLLE</name>